<evidence type="ECO:0000256" key="7">
    <source>
        <dbReference type="ARBA" id="ARBA00022840"/>
    </source>
</evidence>
<dbReference type="SUPFAM" id="SSF52540">
    <property type="entry name" value="P-loop containing nucleoside triphosphate hydrolases"/>
    <property type="match status" value="1"/>
</dbReference>
<proteinExistence type="inferred from homology"/>
<evidence type="ECO:0000256" key="6">
    <source>
        <dbReference type="ARBA" id="ARBA00022741"/>
    </source>
</evidence>
<protein>
    <submittedName>
        <fullName evidence="12">Dipeptide/oligopeptide/nickel ABC transporter ATP-binding protein</fullName>
    </submittedName>
</protein>
<evidence type="ECO:0000259" key="11">
    <source>
        <dbReference type="Pfam" id="PF08352"/>
    </source>
</evidence>
<dbReference type="InterPro" id="IPR013563">
    <property type="entry name" value="Oligopep_ABC_C"/>
</dbReference>
<dbReference type="Pfam" id="PF08352">
    <property type="entry name" value="oligo_HPY"/>
    <property type="match status" value="1"/>
</dbReference>
<dbReference type="GO" id="GO:0015833">
    <property type="term" value="P:peptide transport"/>
    <property type="evidence" value="ECO:0007669"/>
    <property type="project" value="InterPro"/>
</dbReference>
<dbReference type="PANTHER" id="PTHR43297:SF14">
    <property type="entry name" value="ATPASE AAA-TYPE CORE DOMAIN-CONTAINING PROTEIN"/>
    <property type="match status" value="1"/>
</dbReference>
<dbReference type="GO" id="GO:0016020">
    <property type="term" value="C:membrane"/>
    <property type="evidence" value="ECO:0007669"/>
    <property type="project" value="UniProtKB-SubCell"/>
</dbReference>
<evidence type="ECO:0000256" key="3">
    <source>
        <dbReference type="ARBA" id="ARBA00022448"/>
    </source>
</evidence>
<keyword evidence="8" id="KW-1278">Translocase</keyword>
<comment type="caution">
    <text evidence="12">The sequence shown here is derived from an EMBL/GenBank/DDBJ whole genome shotgun (WGS) entry which is preliminary data.</text>
</comment>
<comment type="subcellular location">
    <subcellularLocation>
        <location evidence="1">Membrane</location>
    </subcellularLocation>
</comment>
<feature type="domain" description="Oligopeptide/dipeptide ABC transporter C-terminal" evidence="11">
    <location>
        <begin position="123"/>
        <end position="184"/>
    </location>
</feature>
<dbReference type="AlphaFoldDB" id="A0A662DBL7"/>
<dbReference type="Pfam" id="PF00005">
    <property type="entry name" value="ABC_tran"/>
    <property type="match status" value="1"/>
</dbReference>
<organism evidence="12 13">
    <name type="scientific">Aerophobetes bacterium</name>
    <dbReference type="NCBI Taxonomy" id="2030807"/>
    <lineage>
        <taxon>Bacteria</taxon>
        <taxon>Candidatus Aerophobota</taxon>
    </lineage>
</organism>
<gene>
    <name evidence="12" type="ORF">DRJ04_07150</name>
</gene>
<keyword evidence="3" id="KW-0813">Transport</keyword>
<feature type="non-terminal residue" evidence="12">
    <location>
        <position position="1"/>
    </location>
</feature>
<reference evidence="12 13" key="1">
    <citation type="submission" date="2018-06" db="EMBL/GenBank/DDBJ databases">
        <title>Extensive metabolic versatility and redundancy in microbially diverse, dynamic hydrothermal sediments.</title>
        <authorList>
            <person name="Dombrowski N."/>
            <person name="Teske A."/>
            <person name="Baker B.J."/>
        </authorList>
    </citation>
    <scope>NUCLEOTIDE SEQUENCE [LARGE SCALE GENOMIC DNA]</scope>
    <source>
        <strain evidence="12">B3_G15</strain>
    </source>
</reference>
<dbReference type="InterPro" id="IPR050388">
    <property type="entry name" value="ABC_Ni/Peptide_Import"/>
</dbReference>
<dbReference type="GO" id="GO:0016887">
    <property type="term" value="F:ATP hydrolysis activity"/>
    <property type="evidence" value="ECO:0007669"/>
    <property type="project" value="InterPro"/>
</dbReference>
<feature type="domain" description="ABC transporter" evidence="10">
    <location>
        <begin position="21"/>
        <end position="71"/>
    </location>
</feature>
<dbReference type="EMBL" id="QMQA01000209">
    <property type="protein sequence ID" value="RLE11907.1"/>
    <property type="molecule type" value="Genomic_DNA"/>
</dbReference>
<evidence type="ECO:0000256" key="5">
    <source>
        <dbReference type="ARBA" id="ARBA00022519"/>
    </source>
</evidence>
<dbReference type="GO" id="GO:0005524">
    <property type="term" value="F:ATP binding"/>
    <property type="evidence" value="ECO:0007669"/>
    <property type="project" value="UniProtKB-KW"/>
</dbReference>
<name>A0A662DBL7_UNCAE</name>
<keyword evidence="9" id="KW-0472">Membrane</keyword>
<keyword evidence="4" id="KW-1003">Cell membrane</keyword>
<keyword evidence="7 12" id="KW-0067">ATP-binding</keyword>
<evidence type="ECO:0000256" key="8">
    <source>
        <dbReference type="ARBA" id="ARBA00022967"/>
    </source>
</evidence>
<comment type="similarity">
    <text evidence="2">Belongs to the ABC transporter superfamily.</text>
</comment>
<dbReference type="PANTHER" id="PTHR43297">
    <property type="entry name" value="OLIGOPEPTIDE TRANSPORT ATP-BINDING PROTEIN APPD"/>
    <property type="match status" value="1"/>
</dbReference>
<evidence type="ECO:0000256" key="2">
    <source>
        <dbReference type="ARBA" id="ARBA00005417"/>
    </source>
</evidence>
<sequence>FIPFLRQDEKIIKEIAIDKSITLLRKMGVPNPEGVVHRYPHELSGGMQQRVVIAIALACQPKLLIADEPTSNLDVTIQAQILDLIRSLKKTIGISVLFISHDLGVVAEMCKWVAVMYAGSICELTTVENLFENPLHPYTKALLRAIPKKDTTRLESIEGTVPNLVDPPSGCRFHPRCPKARKKCREIKPEIEKAEKNHLVACHFYTEKEKNGHLT</sequence>
<evidence type="ECO:0000313" key="13">
    <source>
        <dbReference type="Proteomes" id="UP000280417"/>
    </source>
</evidence>
<evidence type="ECO:0000313" key="12">
    <source>
        <dbReference type="EMBL" id="RLE11907.1"/>
    </source>
</evidence>
<keyword evidence="6" id="KW-0547">Nucleotide-binding</keyword>
<evidence type="ECO:0000256" key="4">
    <source>
        <dbReference type="ARBA" id="ARBA00022475"/>
    </source>
</evidence>
<evidence type="ECO:0000256" key="1">
    <source>
        <dbReference type="ARBA" id="ARBA00004370"/>
    </source>
</evidence>
<accession>A0A662DBL7</accession>
<dbReference type="InterPro" id="IPR027417">
    <property type="entry name" value="P-loop_NTPase"/>
</dbReference>
<evidence type="ECO:0000256" key="9">
    <source>
        <dbReference type="ARBA" id="ARBA00023136"/>
    </source>
</evidence>
<dbReference type="NCBIfam" id="TIGR01727">
    <property type="entry name" value="oligo_HPY"/>
    <property type="match status" value="1"/>
</dbReference>
<dbReference type="Gene3D" id="3.40.50.300">
    <property type="entry name" value="P-loop containing nucleotide triphosphate hydrolases"/>
    <property type="match status" value="1"/>
</dbReference>
<keyword evidence="5" id="KW-0997">Cell inner membrane</keyword>
<evidence type="ECO:0000259" key="10">
    <source>
        <dbReference type="Pfam" id="PF00005"/>
    </source>
</evidence>
<dbReference type="InterPro" id="IPR003439">
    <property type="entry name" value="ABC_transporter-like_ATP-bd"/>
</dbReference>
<dbReference type="Proteomes" id="UP000280417">
    <property type="component" value="Unassembled WGS sequence"/>
</dbReference>